<dbReference type="EC" id="2.3.1.-" evidence="10"/>
<dbReference type="GO" id="GO:0042761">
    <property type="term" value="P:very long-chain fatty acid biosynthetic process"/>
    <property type="evidence" value="ECO:0007669"/>
    <property type="project" value="TreeGrafter"/>
</dbReference>
<evidence type="ECO:0000256" key="7">
    <source>
        <dbReference type="ARBA" id="ARBA00023098"/>
    </source>
</evidence>
<sequence>MSFFELKQWPPAGITVNPDEFPLGSLAKYAMRADYMLIFIALYVGLVHYCQPSAEKSTMSRIEAKRTGSKVAVKTKNGPIFNFFVLAHNVALALYSMYTFYNSVSLFISTALEEGLESAYCDSNFTCMNNGLFKLSYLFYLSKYYEVIDTAIILLKGRRSSTLQTYHHAGAILCMWIDVNNALASVFYFVIVNSFVHSVMYTYFAFSSLGFYLPGKQYLTSLQITQFLCGFVYAVYYALKPNCASPSQRFGTWVNIAYLLPLTYLFFDFAFRTYGKKKPSSKKSD</sequence>
<evidence type="ECO:0000256" key="5">
    <source>
        <dbReference type="ARBA" id="ARBA00022832"/>
    </source>
</evidence>
<dbReference type="GO" id="GO:0030148">
    <property type="term" value="P:sphingolipid biosynthetic process"/>
    <property type="evidence" value="ECO:0007669"/>
    <property type="project" value="TreeGrafter"/>
</dbReference>
<name>A0A2T9ZL38_9FUNG</name>
<dbReference type="EMBL" id="MBFS01000019">
    <property type="protein sequence ID" value="PVV05281.1"/>
    <property type="molecule type" value="Genomic_DNA"/>
</dbReference>
<dbReference type="Pfam" id="PF01151">
    <property type="entry name" value="ELO"/>
    <property type="match status" value="1"/>
</dbReference>
<keyword evidence="3 10" id="KW-0808">Transferase</keyword>
<keyword evidence="12" id="KW-1185">Reference proteome</keyword>
<accession>A0A2T9ZL38</accession>
<keyword evidence="7 10" id="KW-0443">Lipid metabolism</keyword>
<dbReference type="GO" id="GO:0019367">
    <property type="term" value="P:fatty acid elongation, saturated fatty acid"/>
    <property type="evidence" value="ECO:0007669"/>
    <property type="project" value="TreeGrafter"/>
</dbReference>
<feature type="transmembrane region" description="Helical" evidence="10">
    <location>
        <begin position="218"/>
        <end position="238"/>
    </location>
</feature>
<keyword evidence="8 10" id="KW-0472">Membrane</keyword>
<comment type="catalytic activity">
    <reaction evidence="10">
        <text>an acyl-CoA + malonyl-CoA + H(+) = a 3-oxoacyl-CoA + CO2 + CoA</text>
        <dbReference type="Rhea" id="RHEA:50252"/>
        <dbReference type="ChEBI" id="CHEBI:15378"/>
        <dbReference type="ChEBI" id="CHEBI:16526"/>
        <dbReference type="ChEBI" id="CHEBI:57287"/>
        <dbReference type="ChEBI" id="CHEBI:57384"/>
        <dbReference type="ChEBI" id="CHEBI:58342"/>
        <dbReference type="ChEBI" id="CHEBI:90726"/>
    </reaction>
    <physiologicalReaction direction="left-to-right" evidence="10">
        <dbReference type="Rhea" id="RHEA:50253"/>
    </physiologicalReaction>
</comment>
<dbReference type="STRING" id="133381.A0A2T9ZL38"/>
<dbReference type="PANTHER" id="PTHR11157">
    <property type="entry name" value="FATTY ACID ACYL TRANSFERASE-RELATED"/>
    <property type="match status" value="1"/>
</dbReference>
<feature type="transmembrane region" description="Helical" evidence="10">
    <location>
        <begin position="29"/>
        <end position="50"/>
    </location>
</feature>
<dbReference type="GO" id="GO:0034625">
    <property type="term" value="P:fatty acid elongation, monounsaturated fatty acid"/>
    <property type="evidence" value="ECO:0007669"/>
    <property type="project" value="TreeGrafter"/>
</dbReference>
<keyword evidence="2 10" id="KW-0444">Lipid biosynthesis</keyword>
<evidence type="ECO:0000256" key="9">
    <source>
        <dbReference type="ARBA" id="ARBA00023160"/>
    </source>
</evidence>
<feature type="transmembrane region" description="Helical" evidence="10">
    <location>
        <begin position="186"/>
        <end position="206"/>
    </location>
</feature>
<protein>
    <recommendedName>
        <fullName evidence="10">Elongation of fatty acids protein</fullName>
        <ecNumber evidence="10">2.3.1.-</ecNumber>
    </recommendedName>
</protein>
<dbReference type="OrthoDB" id="10259681at2759"/>
<proteinExistence type="inferred from homology"/>
<evidence type="ECO:0000256" key="2">
    <source>
        <dbReference type="ARBA" id="ARBA00022516"/>
    </source>
</evidence>
<dbReference type="AlphaFoldDB" id="A0A2T9ZL38"/>
<gene>
    <name evidence="11" type="ORF">BB560_000205</name>
</gene>
<evidence type="ECO:0000256" key="4">
    <source>
        <dbReference type="ARBA" id="ARBA00022692"/>
    </source>
</evidence>
<evidence type="ECO:0000256" key="10">
    <source>
        <dbReference type="RuleBase" id="RU361115"/>
    </source>
</evidence>
<organism evidence="11 12">
    <name type="scientific">Smittium megazygosporum</name>
    <dbReference type="NCBI Taxonomy" id="133381"/>
    <lineage>
        <taxon>Eukaryota</taxon>
        <taxon>Fungi</taxon>
        <taxon>Fungi incertae sedis</taxon>
        <taxon>Zoopagomycota</taxon>
        <taxon>Kickxellomycotina</taxon>
        <taxon>Harpellomycetes</taxon>
        <taxon>Harpellales</taxon>
        <taxon>Legeriomycetaceae</taxon>
        <taxon>Smittium</taxon>
    </lineage>
</organism>
<feature type="transmembrane region" description="Helical" evidence="10">
    <location>
        <begin position="80"/>
        <end position="101"/>
    </location>
</feature>
<keyword evidence="4 10" id="KW-0812">Transmembrane</keyword>
<evidence type="ECO:0000313" key="11">
    <source>
        <dbReference type="EMBL" id="PVV05281.1"/>
    </source>
</evidence>
<dbReference type="GO" id="GO:0005789">
    <property type="term" value="C:endoplasmic reticulum membrane"/>
    <property type="evidence" value="ECO:0007669"/>
    <property type="project" value="TreeGrafter"/>
</dbReference>
<feature type="transmembrane region" description="Helical" evidence="10">
    <location>
        <begin position="250"/>
        <end position="271"/>
    </location>
</feature>
<reference evidence="11 12" key="1">
    <citation type="journal article" date="2018" name="MBio">
        <title>Comparative Genomics Reveals the Core Gene Toolbox for the Fungus-Insect Symbiosis.</title>
        <authorList>
            <person name="Wang Y."/>
            <person name="Stata M."/>
            <person name="Wang W."/>
            <person name="Stajich J.E."/>
            <person name="White M.M."/>
            <person name="Moncalvo J.M."/>
        </authorList>
    </citation>
    <scope>NUCLEOTIDE SEQUENCE [LARGE SCALE GENOMIC DNA]</scope>
    <source>
        <strain evidence="11 12">SC-DP-2</strain>
    </source>
</reference>
<dbReference type="PANTHER" id="PTHR11157:SF169">
    <property type="entry name" value="ELONGATION OF FATTY ACIDS PROTEIN"/>
    <property type="match status" value="1"/>
</dbReference>
<evidence type="ECO:0000313" key="12">
    <source>
        <dbReference type="Proteomes" id="UP000245609"/>
    </source>
</evidence>
<keyword evidence="6 10" id="KW-1133">Transmembrane helix</keyword>
<evidence type="ECO:0000256" key="6">
    <source>
        <dbReference type="ARBA" id="ARBA00022989"/>
    </source>
</evidence>
<dbReference type="GO" id="GO:0034626">
    <property type="term" value="P:fatty acid elongation, polyunsaturated fatty acid"/>
    <property type="evidence" value="ECO:0007669"/>
    <property type="project" value="TreeGrafter"/>
</dbReference>
<dbReference type="GO" id="GO:0009922">
    <property type="term" value="F:fatty acid elongase activity"/>
    <property type="evidence" value="ECO:0007669"/>
    <property type="project" value="InterPro"/>
</dbReference>
<dbReference type="Proteomes" id="UP000245609">
    <property type="component" value="Unassembled WGS sequence"/>
</dbReference>
<keyword evidence="5 10" id="KW-0276">Fatty acid metabolism</keyword>
<evidence type="ECO:0000256" key="1">
    <source>
        <dbReference type="ARBA" id="ARBA00004141"/>
    </source>
</evidence>
<evidence type="ECO:0000256" key="8">
    <source>
        <dbReference type="ARBA" id="ARBA00023136"/>
    </source>
</evidence>
<dbReference type="InterPro" id="IPR002076">
    <property type="entry name" value="ELO_fam"/>
</dbReference>
<comment type="subcellular location">
    <subcellularLocation>
        <location evidence="1">Membrane</location>
        <topology evidence="1">Multi-pass membrane protein</topology>
    </subcellularLocation>
</comment>
<evidence type="ECO:0000256" key="3">
    <source>
        <dbReference type="ARBA" id="ARBA00022679"/>
    </source>
</evidence>
<comment type="similarity">
    <text evidence="10">Belongs to the ELO family.</text>
</comment>
<comment type="caution">
    <text evidence="11">The sequence shown here is derived from an EMBL/GenBank/DDBJ whole genome shotgun (WGS) entry which is preliminary data.</text>
</comment>
<keyword evidence="9 10" id="KW-0275">Fatty acid biosynthesis</keyword>